<dbReference type="InterPro" id="IPR035396">
    <property type="entry name" value="Bac_rhamnosid6H"/>
</dbReference>
<dbReference type="Proteomes" id="UP001149163">
    <property type="component" value="Unassembled WGS sequence"/>
</dbReference>
<evidence type="ECO:0008006" key="6">
    <source>
        <dbReference type="Google" id="ProtNLM"/>
    </source>
</evidence>
<dbReference type="RefSeq" id="XP_056540351.1">
    <property type="nucleotide sequence ID" value="XM_056690586.1"/>
</dbReference>
<dbReference type="InterPro" id="IPR012341">
    <property type="entry name" value="6hp_glycosidase-like_sf"/>
</dbReference>
<dbReference type="PANTHER" id="PTHR34987:SF5">
    <property type="entry name" value="ALPHA-RHAMNOSIDASE"/>
    <property type="match status" value="1"/>
</dbReference>
<dbReference type="InterPro" id="IPR035398">
    <property type="entry name" value="Bac_rhamnosid_C"/>
</dbReference>
<keyword evidence="5" id="KW-1185">Reference proteome</keyword>
<sequence>MVRIHWSSLLLGLFSLLVLGGAESCWRNTTCSGPTSSAFSGAWDKNIYAPTSRTVRPASTLSELKTDAITNPAQPATATLHGNGSLVVFDFGKEVGGIVHLDYASTGSGALGLAFTEGKNWIGEWSDSSNSLWHDGAIYANFSSAGEHSYDMPDRYLRGGFRYLTIFLVTENSTNVELKDLSVELDFQPTWSNLRAYQGYFHCSDELLNRIWYSGAYTLQTNEVPVDTGRITSGLKAGWLNNGTLGPGDTIIVDGAKRDRAVWPGDMGIAVPSAFVSLGDLDSVKNALQIMYNTQDTSTGAFDESGPPLSQKGSDTYHMWSMIGTYNYVLYTNDTSFLQQNWEGYLAAMNYIYGKVTYPSGLLNVTGTRDWARWQQGYNNTEAQMILYHTLRTGVALATWVGDTTNLSGTWTSRANDLKTAINAYCWDDSYGAFKDNATDTTLHPQDANSMAILFGVVDSERAASISDKLLHNWTPIGAAAPELPENIASFISSFEIQSHFVVQKPSRALDLIRRSWGWYINNPNGTESTVIEGYLVNGTFGYRSSRGYNYDTSYVSHAHGWSSGPTSALTNYIVGLSVTSPLGRTWGIAPQFADLDHAEAGFVTSLGKFQASWTKKKHEYTLNFSVPDGTIGNLTLPYITSKKPSITINGDQVNRGLTYADDTATFGVVGGGSFKVVVR</sequence>
<feature type="signal peptide" evidence="1">
    <location>
        <begin position="1"/>
        <end position="24"/>
    </location>
</feature>
<dbReference type="InterPro" id="IPR008928">
    <property type="entry name" value="6-hairpin_glycosidase_sf"/>
</dbReference>
<organism evidence="4 5">
    <name type="scientific">Penicillium canariense</name>
    <dbReference type="NCBI Taxonomy" id="189055"/>
    <lineage>
        <taxon>Eukaryota</taxon>
        <taxon>Fungi</taxon>
        <taxon>Dikarya</taxon>
        <taxon>Ascomycota</taxon>
        <taxon>Pezizomycotina</taxon>
        <taxon>Eurotiomycetes</taxon>
        <taxon>Eurotiomycetidae</taxon>
        <taxon>Eurotiales</taxon>
        <taxon>Aspergillaceae</taxon>
        <taxon>Penicillium</taxon>
    </lineage>
</organism>
<protein>
    <recommendedName>
        <fullName evidence="6">Alpha,alpha-trehalase</fullName>
    </recommendedName>
</protein>
<evidence type="ECO:0000259" key="2">
    <source>
        <dbReference type="Pfam" id="PF17389"/>
    </source>
</evidence>
<dbReference type="Pfam" id="PF17390">
    <property type="entry name" value="Bac_rhamnosid_C"/>
    <property type="match status" value="1"/>
</dbReference>
<dbReference type="FunFam" id="1.50.10.10:FF:000052">
    <property type="entry name" value="Alpha-L-rhamnosidase B, putative"/>
    <property type="match status" value="1"/>
</dbReference>
<dbReference type="GeneID" id="81429762"/>
<dbReference type="OrthoDB" id="10036721at2759"/>
<dbReference type="GO" id="GO:0003824">
    <property type="term" value="F:catalytic activity"/>
    <property type="evidence" value="ECO:0007669"/>
    <property type="project" value="UniProtKB-ARBA"/>
</dbReference>
<comment type="caution">
    <text evidence="4">The sequence shown here is derived from an EMBL/GenBank/DDBJ whole genome shotgun (WGS) entry which is preliminary data.</text>
</comment>
<dbReference type="GO" id="GO:0005975">
    <property type="term" value="P:carbohydrate metabolic process"/>
    <property type="evidence" value="ECO:0007669"/>
    <property type="project" value="InterPro"/>
</dbReference>
<dbReference type="Gene3D" id="1.50.10.10">
    <property type="match status" value="1"/>
</dbReference>
<gene>
    <name evidence="4" type="ORF">N7482_008462</name>
</gene>
<evidence type="ECO:0000259" key="3">
    <source>
        <dbReference type="Pfam" id="PF17390"/>
    </source>
</evidence>
<proteinExistence type="predicted"/>
<evidence type="ECO:0000313" key="5">
    <source>
        <dbReference type="Proteomes" id="UP001149163"/>
    </source>
</evidence>
<dbReference type="SUPFAM" id="SSF48208">
    <property type="entry name" value="Six-hairpin glycosidases"/>
    <property type="match status" value="1"/>
</dbReference>
<name>A0A9W9LIS2_9EURO</name>
<evidence type="ECO:0000256" key="1">
    <source>
        <dbReference type="SAM" id="SignalP"/>
    </source>
</evidence>
<dbReference type="PANTHER" id="PTHR34987">
    <property type="entry name" value="C, PUTATIVE (AFU_ORTHOLOGUE AFUA_3G02880)-RELATED"/>
    <property type="match status" value="1"/>
</dbReference>
<feature type="domain" description="Alpha-L-rhamnosidase six-hairpin glycosidase" evidence="2">
    <location>
        <begin position="251"/>
        <end position="470"/>
    </location>
</feature>
<dbReference type="AlphaFoldDB" id="A0A9W9LIS2"/>
<dbReference type="Gene3D" id="2.60.420.10">
    <property type="entry name" value="Maltose phosphorylase, domain 3"/>
    <property type="match status" value="1"/>
</dbReference>
<feature type="domain" description="Alpha-L-rhamnosidase C-terminal" evidence="3">
    <location>
        <begin position="585"/>
        <end position="642"/>
    </location>
</feature>
<dbReference type="Pfam" id="PF17389">
    <property type="entry name" value="Bac_rhamnosid6H"/>
    <property type="match status" value="1"/>
</dbReference>
<feature type="chain" id="PRO_5040756422" description="Alpha,alpha-trehalase" evidence="1">
    <location>
        <begin position="25"/>
        <end position="680"/>
    </location>
</feature>
<reference evidence="4" key="1">
    <citation type="submission" date="2022-11" db="EMBL/GenBank/DDBJ databases">
        <authorList>
            <person name="Petersen C."/>
        </authorList>
    </citation>
    <scope>NUCLEOTIDE SEQUENCE</scope>
    <source>
        <strain evidence="4">IBT 26290</strain>
    </source>
</reference>
<dbReference type="EMBL" id="JAPQKN010000006">
    <property type="protein sequence ID" value="KAJ5157362.1"/>
    <property type="molecule type" value="Genomic_DNA"/>
</dbReference>
<accession>A0A9W9LIS2</accession>
<reference evidence="4" key="2">
    <citation type="journal article" date="2023" name="IMA Fungus">
        <title>Comparative genomic study of the Penicillium genus elucidates a diverse pangenome and 15 lateral gene transfer events.</title>
        <authorList>
            <person name="Petersen C."/>
            <person name="Sorensen T."/>
            <person name="Nielsen M.R."/>
            <person name="Sondergaard T.E."/>
            <person name="Sorensen J.L."/>
            <person name="Fitzpatrick D.A."/>
            <person name="Frisvad J.C."/>
            <person name="Nielsen K.L."/>
        </authorList>
    </citation>
    <scope>NUCLEOTIDE SEQUENCE</scope>
    <source>
        <strain evidence="4">IBT 26290</strain>
    </source>
</reference>
<keyword evidence="1" id="KW-0732">Signal</keyword>
<evidence type="ECO:0000313" key="4">
    <source>
        <dbReference type="EMBL" id="KAJ5157362.1"/>
    </source>
</evidence>